<reference evidence="3" key="1">
    <citation type="submission" date="2020-07" db="EMBL/GenBank/DDBJ databases">
        <title>Nitrate ammonifying Pseudomonas campi sp. nov. isolated from German agricultural grassland.</title>
        <authorList>
            <person name="Timsy T."/>
            <person name="Ulrich A."/>
            <person name="Spanner T."/>
            <person name="Foesel B."/>
            <person name="Kolb S."/>
            <person name="Horn M.A."/>
            <person name="Behrendt U."/>
        </authorList>
    </citation>
    <scope>NUCLEOTIDE SEQUENCE</scope>
    <source>
        <strain evidence="3">S1-A32-2</strain>
    </source>
</reference>
<feature type="compositionally biased region" description="Low complexity" evidence="1">
    <location>
        <begin position="29"/>
        <end position="58"/>
    </location>
</feature>
<dbReference type="EMBL" id="CP053697">
    <property type="protein sequence ID" value="QKE65596.1"/>
    <property type="molecule type" value="Genomic_DNA"/>
</dbReference>
<feature type="region of interest" description="Disordered" evidence="1">
    <location>
        <begin position="29"/>
        <end position="83"/>
    </location>
</feature>
<organism evidence="3 4">
    <name type="scientific">Aquipseudomonas campi</name>
    <dbReference type="NCBI Taxonomy" id="2731681"/>
    <lineage>
        <taxon>Bacteria</taxon>
        <taxon>Pseudomonadati</taxon>
        <taxon>Pseudomonadota</taxon>
        <taxon>Gammaproteobacteria</taxon>
        <taxon>Pseudomonadales</taxon>
        <taxon>Pseudomonadaceae</taxon>
        <taxon>Aquipseudomonas</taxon>
    </lineage>
</organism>
<dbReference type="Gene3D" id="3.40.50.1820">
    <property type="entry name" value="alpha/beta hydrolase"/>
    <property type="match status" value="1"/>
</dbReference>
<dbReference type="InterPro" id="IPR029058">
    <property type="entry name" value="AB_hydrolase_fold"/>
</dbReference>
<dbReference type="SUPFAM" id="SSF53474">
    <property type="entry name" value="alpha/beta-Hydrolases"/>
    <property type="match status" value="1"/>
</dbReference>
<dbReference type="AlphaFoldDB" id="A0A6M8G0L0"/>
<evidence type="ECO:0000313" key="4">
    <source>
        <dbReference type="Proteomes" id="UP000501379"/>
    </source>
</evidence>
<evidence type="ECO:0000256" key="2">
    <source>
        <dbReference type="SAM" id="SignalP"/>
    </source>
</evidence>
<protein>
    <submittedName>
        <fullName evidence="3">Alpha/beta hydrolase family protein</fullName>
    </submittedName>
</protein>
<dbReference type="InterPro" id="IPR022529">
    <property type="entry name" value="DUF3530"/>
</dbReference>
<feature type="signal peptide" evidence="2">
    <location>
        <begin position="1"/>
        <end position="26"/>
    </location>
</feature>
<name>A0A6M8G0L0_9GAMM</name>
<dbReference type="RefSeq" id="WP_173211556.1">
    <property type="nucleotide sequence ID" value="NZ_CP053697.2"/>
</dbReference>
<proteinExistence type="predicted"/>
<sequence>MPNLLRPTLIAAAFGLSLTLADPVLAEEAPATTAPAAEETAPATDSATSPADAPAAERAPLEERSVEAASGLERQLPQDEQQQLKAGDETFLALWKPANVGEPTGVVILLPASGESADWPQAIGPLRSKLPDAGWSSLSLTLPDLPQLAPAVAPATVDTATPPSAASAPADAAATDSQEAADSASADAAADATTPPATPDSSATAPSPAIDPAPRIFARIQAAIAFAEQQQAKAIVLLGHGDGAYWAARFIAEQKPPQVEHLLVAAPALPEGMTPPLEELLPGLQLPTGDFYYKDQSSDRSAATRRLHASKRLQHKAYTQIALKALPGNPSAEQEQLFRRIRGWLDKALPAKK</sequence>
<dbReference type="Pfam" id="PF12048">
    <property type="entry name" value="DUF3530"/>
    <property type="match status" value="1"/>
</dbReference>
<keyword evidence="4" id="KW-1185">Reference proteome</keyword>
<keyword evidence="2" id="KW-0732">Signal</keyword>
<accession>A0A6M8G0L0</accession>
<feature type="chain" id="PRO_5026853526" evidence="2">
    <location>
        <begin position="27"/>
        <end position="353"/>
    </location>
</feature>
<evidence type="ECO:0000256" key="1">
    <source>
        <dbReference type="SAM" id="MobiDB-lite"/>
    </source>
</evidence>
<dbReference type="Proteomes" id="UP000501379">
    <property type="component" value="Chromosome"/>
</dbReference>
<dbReference type="KEGG" id="pcam:HNE05_20270"/>
<dbReference type="GO" id="GO:0016787">
    <property type="term" value="F:hydrolase activity"/>
    <property type="evidence" value="ECO:0007669"/>
    <property type="project" value="UniProtKB-KW"/>
</dbReference>
<keyword evidence="3" id="KW-0378">Hydrolase</keyword>
<evidence type="ECO:0000313" key="3">
    <source>
        <dbReference type="EMBL" id="QKE65596.1"/>
    </source>
</evidence>
<gene>
    <name evidence="3" type="ORF">HNE05_20270</name>
</gene>
<feature type="region of interest" description="Disordered" evidence="1">
    <location>
        <begin position="155"/>
        <end position="210"/>
    </location>
</feature>